<keyword evidence="2" id="KW-1185">Reference proteome</keyword>
<proteinExistence type="predicted"/>
<name>A0AAW0EYP8_9TRYP</name>
<comment type="caution">
    <text evidence="1">The sequence shown here is derived from an EMBL/GenBank/DDBJ whole genome shotgun (WGS) entry which is preliminary data.</text>
</comment>
<evidence type="ECO:0000313" key="1">
    <source>
        <dbReference type="EMBL" id="KAK7198409.1"/>
    </source>
</evidence>
<protein>
    <submittedName>
        <fullName evidence="1">Uncharacterized protein</fullName>
    </submittedName>
</protein>
<accession>A0AAW0EYP8</accession>
<dbReference type="Proteomes" id="UP001430356">
    <property type="component" value="Unassembled WGS sequence"/>
</dbReference>
<reference evidence="1 2" key="1">
    <citation type="journal article" date="2021" name="MBio">
        <title>A New Model Trypanosomatid, Novymonas esmeraldas: Genomic Perception of Its 'Candidatus Pandoraea novymonadis' Endosymbiont.</title>
        <authorList>
            <person name="Zakharova A."/>
            <person name="Saura A."/>
            <person name="Butenko A."/>
            <person name="Podesvova L."/>
            <person name="Warmusova S."/>
            <person name="Kostygov A.Y."/>
            <person name="Nenarokova A."/>
            <person name="Lukes J."/>
            <person name="Opperdoes F.R."/>
            <person name="Yurchenko V."/>
        </authorList>
    </citation>
    <scope>NUCLEOTIDE SEQUENCE [LARGE SCALE GENOMIC DNA]</scope>
    <source>
        <strain evidence="1 2">E262AT.01</strain>
    </source>
</reference>
<evidence type="ECO:0000313" key="2">
    <source>
        <dbReference type="Proteomes" id="UP001430356"/>
    </source>
</evidence>
<sequence>MQSRTDGTSGYFNDVPYFSPVETAVFYEAVQSCRLHRLPAHLMVKPRSIPFFADTDSALARALVKAESERKGKGAKEGTALLPEFMADYSARQMLFHSSGRDYVVIREVCEIFDASAVTASSSTVDIGSLSTEAIGLVWTGLLLFLNGCQGSVGRFVLHNVDTLCRDSCGSNDFLVSLLLAGVASILHYYSQTGDRDALLGAVSLELTVLNTDSGSCIADNLQYFVEKNLKVTVSRSREGVFLENYEELFSAARYVGCTADEWVELVCSEVVDAHETLCDTVSGASATELCSSPTVLLIVPQAATLRAALEKQILDSYSTEPLRVQREDSWTHAELSKAAPLVFLCSSRWLVEQASAPKGHRLLHRLNVQIVIHGGCCEVGDFAEEELVRSLVVLKSAGLQWEEMRVMQHEEPSYWHAEKVPSFRSESAPAQQSANALLLLFRRFVTPYSPSTRQPFTAIPSDLFCSRRAGVFYREVAQTLRLAGILAPETTASPQNIELTVVGRLLSYRYRVGELSLVDDTLTVADGKTILWAFLFRQSREVPRDLIKGRYPFHAWVDAAVASFCKVHRLDFDTEGGAPRAALVEQLALFGVGGGGVRDRVHHLLSSPSGVRLPVESHLVAPAPTVCRGWYEQAPLSAGLALEKKEVSVFCLPPQAAYCELRGVEGGASGHIQCPLELTYPLLVTHSVLHISLHNMCVFGEAANPTVVTPLPTSLVDSVVMSNLLSGDVGGKAGFWLDGAMSESALTTSASSVLASLTLKGRQLIAHCERELFTRKRRRAEAVASKSESADAFHGTRPRTAAERSAVEELAELIKTIGRERAERAVRGKKGFGFLEPSHELHPFYLFNLKS</sequence>
<gene>
    <name evidence="1" type="ORF">NESM_000800600</name>
</gene>
<dbReference type="EMBL" id="JAECZO010000149">
    <property type="protein sequence ID" value="KAK7198409.1"/>
    <property type="molecule type" value="Genomic_DNA"/>
</dbReference>
<dbReference type="AlphaFoldDB" id="A0AAW0EYP8"/>
<organism evidence="1 2">
    <name type="scientific">Novymonas esmeraldas</name>
    <dbReference type="NCBI Taxonomy" id="1808958"/>
    <lineage>
        <taxon>Eukaryota</taxon>
        <taxon>Discoba</taxon>
        <taxon>Euglenozoa</taxon>
        <taxon>Kinetoplastea</taxon>
        <taxon>Metakinetoplastina</taxon>
        <taxon>Trypanosomatida</taxon>
        <taxon>Trypanosomatidae</taxon>
        <taxon>Novymonas</taxon>
    </lineage>
</organism>